<dbReference type="Proteomes" id="UP000010932">
    <property type="component" value="Unassembled WGS sequence"/>
</dbReference>
<dbReference type="Gene3D" id="1.25.40.10">
    <property type="entry name" value="Tetratricopeptide repeat domain"/>
    <property type="match status" value="1"/>
</dbReference>
<protein>
    <submittedName>
        <fullName evidence="4">Tetratricopeptide repeat family protein</fullName>
    </submittedName>
</protein>
<dbReference type="InterPro" id="IPR011990">
    <property type="entry name" value="TPR-like_helical_dom_sf"/>
</dbReference>
<dbReference type="SUPFAM" id="SSF48452">
    <property type="entry name" value="TPR-like"/>
    <property type="match status" value="1"/>
</dbReference>
<evidence type="ECO:0000313" key="4">
    <source>
        <dbReference type="EMBL" id="ELP56658.1"/>
    </source>
</evidence>
<dbReference type="EMBL" id="ANKQ01000001">
    <property type="protein sequence ID" value="ELP56658.1"/>
    <property type="molecule type" value="Genomic_DNA"/>
</dbReference>
<dbReference type="InterPro" id="IPR050498">
    <property type="entry name" value="Ycf3"/>
</dbReference>
<comment type="caution">
    <text evidence="4">The sequence shown here is derived from an EMBL/GenBank/DDBJ whole genome shotgun (WGS) entry which is preliminary data.</text>
</comment>
<reference evidence="4 5" key="1">
    <citation type="journal article" date="2013" name="Genome Announc.">
        <title>Whole-Genome Sequence of Microcystis aeruginosa TAIHU98, a Nontoxic Bloom-Forming Strain Isolated from Taihu Lake, China.</title>
        <authorList>
            <person name="Yang C."/>
            <person name="Zhang W."/>
            <person name="Ren M."/>
            <person name="Song L."/>
            <person name="Li T."/>
            <person name="Zhao J."/>
        </authorList>
    </citation>
    <scope>NUCLEOTIDE SEQUENCE [LARGE SCALE GENOMIC DNA]</scope>
    <source>
        <strain evidence="4 5">TAIHU98</strain>
    </source>
</reference>
<dbReference type="PROSITE" id="PS50293">
    <property type="entry name" value="TPR_REGION"/>
    <property type="match status" value="1"/>
</dbReference>
<dbReference type="Pfam" id="PF13174">
    <property type="entry name" value="TPR_6"/>
    <property type="match status" value="1"/>
</dbReference>
<dbReference type="PROSITE" id="PS50005">
    <property type="entry name" value="TPR"/>
    <property type="match status" value="3"/>
</dbReference>
<dbReference type="SMART" id="SM00028">
    <property type="entry name" value="TPR"/>
    <property type="match status" value="3"/>
</dbReference>
<proteinExistence type="predicted"/>
<dbReference type="Pfam" id="PF13414">
    <property type="entry name" value="TPR_11"/>
    <property type="match status" value="1"/>
</dbReference>
<dbReference type="PANTHER" id="PTHR44858:SF1">
    <property type="entry name" value="UDP-N-ACETYLGLUCOSAMINE--PEPTIDE N-ACETYLGLUCOSAMINYLTRANSFERASE SPINDLY-RELATED"/>
    <property type="match status" value="1"/>
</dbReference>
<dbReference type="InterPro" id="IPR019734">
    <property type="entry name" value="TPR_rpt"/>
</dbReference>
<sequence>MKSKTANPWRDLHPTPCPREKLFQQTLSRIQITPTEELAMKSFALLTTVSLISLSTLATVRPVMALESRQPAETRIAQGNNQDAIGHYNRGIDYIQQEKYDLALAEFTKAININPRYAEAYLNRGVLYAVQGKPDLALSDYNQALNINPRDAEAYVRRGILYYYRQETEKAIGDFRQAAELYRQQGNAALYEAVMEILRELGAV</sequence>
<accession>L7EDA0</accession>
<dbReference type="PATRIC" id="fig|1134457.3.peg.451"/>
<evidence type="ECO:0000256" key="2">
    <source>
        <dbReference type="ARBA" id="ARBA00022803"/>
    </source>
</evidence>
<evidence type="ECO:0000256" key="3">
    <source>
        <dbReference type="PROSITE-ProRule" id="PRU00339"/>
    </source>
</evidence>
<keyword evidence="1" id="KW-0677">Repeat</keyword>
<dbReference type="PANTHER" id="PTHR44858">
    <property type="entry name" value="TETRATRICOPEPTIDE REPEAT PROTEIN 6"/>
    <property type="match status" value="1"/>
</dbReference>
<dbReference type="AlphaFoldDB" id="L7EDA0"/>
<feature type="repeat" description="TPR" evidence="3">
    <location>
        <begin position="152"/>
        <end position="185"/>
    </location>
</feature>
<name>L7EDA0_MICAE</name>
<evidence type="ECO:0000256" key="1">
    <source>
        <dbReference type="ARBA" id="ARBA00022737"/>
    </source>
</evidence>
<organism evidence="4 5">
    <name type="scientific">Microcystis aeruginosa TAIHU98</name>
    <dbReference type="NCBI Taxonomy" id="1134457"/>
    <lineage>
        <taxon>Bacteria</taxon>
        <taxon>Bacillati</taxon>
        <taxon>Cyanobacteriota</taxon>
        <taxon>Cyanophyceae</taxon>
        <taxon>Oscillatoriophycideae</taxon>
        <taxon>Chroococcales</taxon>
        <taxon>Microcystaceae</taxon>
        <taxon>Microcystis</taxon>
    </lineage>
</organism>
<feature type="repeat" description="TPR" evidence="3">
    <location>
        <begin position="84"/>
        <end position="117"/>
    </location>
</feature>
<gene>
    <name evidence="4" type="ORF">O53_1267</name>
</gene>
<evidence type="ECO:0000313" key="5">
    <source>
        <dbReference type="Proteomes" id="UP000010932"/>
    </source>
</evidence>
<feature type="repeat" description="TPR" evidence="3">
    <location>
        <begin position="118"/>
        <end position="151"/>
    </location>
</feature>
<keyword evidence="2 3" id="KW-0802">TPR repeat</keyword>